<evidence type="ECO:0000313" key="8">
    <source>
        <dbReference type="Proteomes" id="UP001596456"/>
    </source>
</evidence>
<keyword evidence="3" id="KW-0812">Transmembrane</keyword>
<organism evidence="7 8">
    <name type="scientific">Rhodocista pekingensis</name>
    <dbReference type="NCBI Taxonomy" id="201185"/>
    <lineage>
        <taxon>Bacteria</taxon>
        <taxon>Pseudomonadati</taxon>
        <taxon>Pseudomonadota</taxon>
        <taxon>Alphaproteobacteria</taxon>
        <taxon>Rhodospirillales</taxon>
        <taxon>Azospirillaceae</taxon>
        <taxon>Rhodocista</taxon>
    </lineage>
</organism>
<reference evidence="8" key="1">
    <citation type="journal article" date="2019" name="Int. J. Syst. Evol. Microbiol.">
        <title>The Global Catalogue of Microorganisms (GCM) 10K type strain sequencing project: providing services to taxonomists for standard genome sequencing and annotation.</title>
        <authorList>
            <consortium name="The Broad Institute Genomics Platform"/>
            <consortium name="The Broad Institute Genome Sequencing Center for Infectious Disease"/>
            <person name="Wu L."/>
            <person name="Ma J."/>
        </authorList>
    </citation>
    <scope>NUCLEOTIDE SEQUENCE [LARGE SCALE GENOMIC DNA]</scope>
    <source>
        <strain evidence="8">CGMCC 1.16275</strain>
    </source>
</reference>
<evidence type="ECO:0000256" key="4">
    <source>
        <dbReference type="ARBA" id="ARBA00022989"/>
    </source>
</evidence>
<gene>
    <name evidence="7" type="ORF">ACFQPS_11975</name>
</gene>
<comment type="similarity">
    <text evidence="2">Belongs to the TrbI/VirB10 family.</text>
</comment>
<feature type="region of interest" description="Disordered" evidence="6">
    <location>
        <begin position="34"/>
        <end position="159"/>
    </location>
</feature>
<evidence type="ECO:0000256" key="1">
    <source>
        <dbReference type="ARBA" id="ARBA00004167"/>
    </source>
</evidence>
<keyword evidence="4" id="KW-1133">Transmembrane helix</keyword>
<dbReference type="InterPro" id="IPR005498">
    <property type="entry name" value="T4SS_VirB10/TraB/TrbI"/>
</dbReference>
<proteinExistence type="inferred from homology"/>
<dbReference type="InterPro" id="IPR042217">
    <property type="entry name" value="T4SS_VirB10/TrbI"/>
</dbReference>
<accession>A0ABW2KX57</accession>
<sequence length="347" mass="35048">MAGVHTGRVIAAGAGLLALGGIAWLLMAGEPAPEPPRRALDVTRQSPAPALPRYEDLSVPAVAAPPVPPNPVEPPRPRFDPTTPIGPSPTQAAPDRLAEQARAAGVGGWSRPREEEGGRTPGDPAGSDGLYPGAMAGPDSAAGMTADTTRGAGQWGHSQTPAAVTGAATCHVPAGTPIPLQTLNRVVTEQGGILVTMVTRDVLGNGLTCRAIPAGSTVTLSVAPGSARGRRRIAVADPVITRPWPWADSIRPAAVAADTTGAAGLPGRVQVPWLSTGLLIAAGTATDLATAALSDGGSLIGPILGRTADRPLDQATRALLDRLPVITLEPGAGMTLLLAGPLVIRAW</sequence>
<evidence type="ECO:0000313" key="7">
    <source>
        <dbReference type="EMBL" id="MFC7333881.1"/>
    </source>
</evidence>
<protein>
    <submittedName>
        <fullName evidence="7">TrbI/VirB10 family protein</fullName>
    </submittedName>
</protein>
<dbReference type="RefSeq" id="WP_377359246.1">
    <property type="nucleotide sequence ID" value="NZ_JBHTCM010000010.1"/>
</dbReference>
<dbReference type="EMBL" id="JBHTCM010000010">
    <property type="protein sequence ID" value="MFC7333881.1"/>
    <property type="molecule type" value="Genomic_DNA"/>
</dbReference>
<evidence type="ECO:0000256" key="6">
    <source>
        <dbReference type="SAM" id="MobiDB-lite"/>
    </source>
</evidence>
<dbReference type="Pfam" id="PF03743">
    <property type="entry name" value="TrbI"/>
    <property type="match status" value="1"/>
</dbReference>
<evidence type="ECO:0000256" key="5">
    <source>
        <dbReference type="ARBA" id="ARBA00023136"/>
    </source>
</evidence>
<keyword evidence="5" id="KW-0472">Membrane</keyword>
<evidence type="ECO:0000256" key="2">
    <source>
        <dbReference type="ARBA" id="ARBA00010265"/>
    </source>
</evidence>
<feature type="compositionally biased region" description="Pro residues" evidence="6">
    <location>
        <begin position="63"/>
        <end position="74"/>
    </location>
</feature>
<evidence type="ECO:0000256" key="3">
    <source>
        <dbReference type="ARBA" id="ARBA00022692"/>
    </source>
</evidence>
<dbReference type="Gene3D" id="2.40.128.260">
    <property type="entry name" value="Type IV secretion system, VirB10/TraB/TrbI"/>
    <property type="match status" value="1"/>
</dbReference>
<comment type="subcellular location">
    <subcellularLocation>
        <location evidence="1">Membrane</location>
        <topology evidence="1">Single-pass membrane protein</topology>
    </subcellularLocation>
</comment>
<comment type="caution">
    <text evidence="7">The sequence shown here is derived from an EMBL/GenBank/DDBJ whole genome shotgun (WGS) entry which is preliminary data.</text>
</comment>
<dbReference type="Proteomes" id="UP001596456">
    <property type="component" value="Unassembled WGS sequence"/>
</dbReference>
<name>A0ABW2KX57_9PROT</name>
<keyword evidence="8" id="KW-1185">Reference proteome</keyword>